<evidence type="ECO:0000256" key="3">
    <source>
        <dbReference type="ARBA" id="ARBA00022448"/>
    </source>
</evidence>
<dbReference type="Gene3D" id="1.20.1600.10">
    <property type="entry name" value="Outer membrane efflux proteins (OEP)"/>
    <property type="match status" value="1"/>
</dbReference>
<keyword evidence="10" id="KW-1185">Reference proteome</keyword>
<comment type="subcellular location">
    <subcellularLocation>
        <location evidence="1">Cell outer membrane</location>
    </subcellularLocation>
</comment>
<evidence type="ECO:0000313" key="10">
    <source>
        <dbReference type="Proteomes" id="UP000267268"/>
    </source>
</evidence>
<dbReference type="AlphaFoldDB" id="A0A3S9P3U6"/>
<gene>
    <name evidence="9" type="ORF">EI427_11700</name>
</gene>
<evidence type="ECO:0000256" key="1">
    <source>
        <dbReference type="ARBA" id="ARBA00004442"/>
    </source>
</evidence>
<accession>A0A3S9P3U6</accession>
<dbReference type="SUPFAM" id="SSF56954">
    <property type="entry name" value="Outer membrane efflux proteins (OEP)"/>
    <property type="match status" value="1"/>
</dbReference>
<keyword evidence="5" id="KW-0812">Transmembrane</keyword>
<evidence type="ECO:0000256" key="6">
    <source>
        <dbReference type="ARBA" id="ARBA00023136"/>
    </source>
</evidence>
<keyword evidence="4" id="KW-1134">Transmembrane beta strand</keyword>
<feature type="coiled-coil region" evidence="8">
    <location>
        <begin position="292"/>
        <end position="319"/>
    </location>
</feature>
<comment type="similarity">
    <text evidence="2">Belongs to the outer membrane factor (OMF) (TC 1.B.17) family.</text>
</comment>
<protein>
    <submittedName>
        <fullName evidence="9">TolC family protein</fullName>
    </submittedName>
</protein>
<dbReference type="GO" id="GO:0009279">
    <property type="term" value="C:cell outer membrane"/>
    <property type="evidence" value="ECO:0007669"/>
    <property type="project" value="UniProtKB-SubCell"/>
</dbReference>
<dbReference type="GO" id="GO:0015562">
    <property type="term" value="F:efflux transmembrane transporter activity"/>
    <property type="evidence" value="ECO:0007669"/>
    <property type="project" value="InterPro"/>
</dbReference>
<dbReference type="EMBL" id="CP034562">
    <property type="protein sequence ID" value="AZQ62875.1"/>
    <property type="molecule type" value="Genomic_DNA"/>
</dbReference>
<dbReference type="Pfam" id="PF02321">
    <property type="entry name" value="OEP"/>
    <property type="match status" value="2"/>
</dbReference>
<dbReference type="PANTHER" id="PTHR30026">
    <property type="entry name" value="OUTER MEMBRANE PROTEIN TOLC"/>
    <property type="match status" value="1"/>
</dbReference>
<keyword evidence="3" id="KW-0813">Transport</keyword>
<sequence length="485" mass="55434">MKNIHIKLLVGLLLLSISSFGQSLITLDQVIEIAKNGSLSSQKAENKKENYYWQYKQFKSVYLPQLVLNGNLPNYNRSINPITQPDGSTEFRAVSMSTSNVNLNLEQNIGLTGGKIYMGAQMQRIDNFEGVNTGTSYAGQPFMIGFYQPLFNFNPLKWNKQIEPLRYEESLKQYAEELEMIAYETTELYFNLLIAQISHDVAEKNLSNNDTIYRIGQGRYNLGKIAENELLQLELNVLTADRDLQSANLDVERSRLSLFNYLNIPENTVSQLSTPAEIPDIAISADVAVIQARENKQQYINYKRRKLEAERDVAKAKGESGLQINMSGQFGLTQQATTPSGVYESPNSQQQFQLGFNIPILDWGRRKSKVETAISNQRLVQSTIQQEEELFSQNIYLLARQIPIIRSSTLSTEKARSIAEKSYEIARRRYMVGKISVTDLNIALKDKDQKTKEYLAALKEYWLSYYRLRMFTLYDFKSNQKIGGN</sequence>
<name>A0A3S9P3U6_9BACT</name>
<proteinExistence type="inferred from homology"/>
<evidence type="ECO:0000256" key="4">
    <source>
        <dbReference type="ARBA" id="ARBA00022452"/>
    </source>
</evidence>
<dbReference type="RefSeq" id="WP_126614814.1">
    <property type="nucleotide sequence ID" value="NZ_CP034562.1"/>
</dbReference>
<evidence type="ECO:0000313" key="9">
    <source>
        <dbReference type="EMBL" id="AZQ62875.1"/>
    </source>
</evidence>
<evidence type="ECO:0000256" key="8">
    <source>
        <dbReference type="SAM" id="Coils"/>
    </source>
</evidence>
<keyword evidence="7" id="KW-0998">Cell outer membrane</keyword>
<organism evidence="9 10">
    <name type="scientific">Flammeovirga pectinis</name>
    <dbReference type="NCBI Taxonomy" id="2494373"/>
    <lineage>
        <taxon>Bacteria</taxon>
        <taxon>Pseudomonadati</taxon>
        <taxon>Bacteroidota</taxon>
        <taxon>Cytophagia</taxon>
        <taxon>Cytophagales</taxon>
        <taxon>Flammeovirgaceae</taxon>
        <taxon>Flammeovirga</taxon>
    </lineage>
</organism>
<dbReference type="InterPro" id="IPR051906">
    <property type="entry name" value="TolC-like"/>
</dbReference>
<dbReference type="GO" id="GO:0015288">
    <property type="term" value="F:porin activity"/>
    <property type="evidence" value="ECO:0007669"/>
    <property type="project" value="TreeGrafter"/>
</dbReference>
<dbReference type="Proteomes" id="UP000267268">
    <property type="component" value="Chromosome 1"/>
</dbReference>
<evidence type="ECO:0000256" key="5">
    <source>
        <dbReference type="ARBA" id="ARBA00022692"/>
    </source>
</evidence>
<dbReference type="PANTHER" id="PTHR30026:SF20">
    <property type="entry name" value="OUTER MEMBRANE PROTEIN TOLC"/>
    <property type="match status" value="1"/>
</dbReference>
<keyword evidence="6" id="KW-0472">Membrane</keyword>
<dbReference type="KEGG" id="fll:EI427_11700"/>
<reference evidence="9 10" key="1">
    <citation type="submission" date="2018-12" db="EMBL/GenBank/DDBJ databases">
        <title>Flammeovirga pectinis sp. nov., isolated from the gut of the Korean scallop, Patinopecten yessoensis.</title>
        <authorList>
            <person name="Bae J.-W."/>
            <person name="Jeong Y.-S."/>
            <person name="Kang W."/>
        </authorList>
    </citation>
    <scope>NUCLEOTIDE SEQUENCE [LARGE SCALE GENOMIC DNA]</scope>
    <source>
        <strain evidence="9 10">L12M1</strain>
    </source>
</reference>
<evidence type="ECO:0000256" key="2">
    <source>
        <dbReference type="ARBA" id="ARBA00007613"/>
    </source>
</evidence>
<dbReference type="InterPro" id="IPR003423">
    <property type="entry name" value="OMP_efflux"/>
</dbReference>
<dbReference type="GO" id="GO:1990281">
    <property type="term" value="C:efflux pump complex"/>
    <property type="evidence" value="ECO:0007669"/>
    <property type="project" value="TreeGrafter"/>
</dbReference>
<evidence type="ECO:0000256" key="7">
    <source>
        <dbReference type="ARBA" id="ARBA00023237"/>
    </source>
</evidence>
<dbReference type="OrthoDB" id="940457at2"/>
<keyword evidence="8" id="KW-0175">Coiled coil</keyword>